<dbReference type="Pfam" id="PF02837">
    <property type="entry name" value="Glyco_hydro_2_N"/>
    <property type="match status" value="1"/>
</dbReference>
<sequence length="1003" mass="111762">MTFDLTRISDPGLFRENRLDAHSSHRWFSDAQEAASGRSSFEQNLNGLWKFHYARNPHLTIPGFESPDVDVTGWDDIVVPGHIQLQGYDRPQYANTQYPWDGREDVAIGDAPQLFNPVGSYVTFFTPETPLAAGERLSVSFKGAESAIAVWLNGTWIGFACDTFTPSEFDLTDALVDGENRLAAQVFKWSAASWLEDQDFYRFSGLFRDVVLYRRPRAHVEDVDIRVDLSDDLATATVRVVTELVGDGAVTASLEGVGQLTADGDGAFSITVTDPRLWSAEDPHLYGLTLEVRDAGGALTEVIPERVGIRRFGIEDGLLKINGQRVVLKGVNRHEFGLNGRVMTRERTEADLQLMKANNINAVRTSHYPNNTFLYDLCDEYGLYVIDEMNLETHGLWDRIRYFDTPVSESVPGDDPLWLPALLDRADSMYRRDRNHPSIVIWSLGNESFGGTDLLQVGDHFREIDTRPVHYEGVAWDPRYPETTDITSTMYTSAAAVEEHLSVHRDKPYILCEYAHAMGNSFGAVDRYLDLAYREPLFQGFFVWDFADQAIALTDRHGNPYFGYGGDCGEAPHDSDFSGNGLLFADHTPKPFLRELAYLYQPVLASVGADEVTVTNRELFTSTSRYECVVTLAEQGRVMETGVIDTDVAPGGSAGYPLPIAIPQVPGEYTLEVSFRLRSATRYAPAGHEVAFEQTVIEVPGAVAPAAPARPEIVRGIHNVGVRGRHFEVLFSKLHGGIQSYRYGSTPDGGHELLREVPMPNFWHAPTSNELGWKAPFTDGDWLLASRYARPRGESAMAGVIERDDSIEVVYAYSLPTRPVSSCDVSYRVFGDGTVTTTVTLRPGAGLPELPEFGMLFCVDADLGQLRWYGDGPEESSIDRRGGVRLGVWEAEVKNQLTRYLRPQEAGGHTGVRWAEVTDARGAGLRFECQGGMEFSALPWSPFEIENAAHHTELPPISRTWIRPVAVRRGVAGDDSWGAREHPEFRIDADRERVFTFSFRGIR</sequence>
<evidence type="ECO:0000256" key="5">
    <source>
        <dbReference type="ARBA" id="ARBA00022801"/>
    </source>
</evidence>
<proteinExistence type="inferred from homology"/>
<dbReference type="Pfam" id="PF00703">
    <property type="entry name" value="Glyco_hydro_2"/>
    <property type="match status" value="1"/>
</dbReference>
<evidence type="ECO:0000256" key="4">
    <source>
        <dbReference type="ARBA" id="ARBA00013303"/>
    </source>
</evidence>
<evidence type="ECO:0000256" key="1">
    <source>
        <dbReference type="ARBA" id="ARBA00001412"/>
    </source>
</evidence>
<evidence type="ECO:0000313" key="10">
    <source>
        <dbReference type="Proteomes" id="UP000824504"/>
    </source>
</evidence>
<dbReference type="EC" id="3.2.1.23" evidence="3"/>
<comment type="similarity">
    <text evidence="2 7">Belongs to the glycosyl hydrolase 2 family.</text>
</comment>
<dbReference type="Pfam" id="PF02929">
    <property type="entry name" value="Bgal_small_N"/>
    <property type="match status" value="1"/>
</dbReference>
<evidence type="ECO:0000256" key="6">
    <source>
        <dbReference type="ARBA" id="ARBA00023295"/>
    </source>
</evidence>
<dbReference type="InterPro" id="IPR006102">
    <property type="entry name" value="Ig-like_GH2"/>
</dbReference>
<dbReference type="InterPro" id="IPR006104">
    <property type="entry name" value="Glyco_hydro_2_N"/>
</dbReference>
<dbReference type="SMART" id="SM01038">
    <property type="entry name" value="Bgal_small_N"/>
    <property type="match status" value="1"/>
</dbReference>
<evidence type="ECO:0000256" key="2">
    <source>
        <dbReference type="ARBA" id="ARBA00007401"/>
    </source>
</evidence>
<gene>
    <name evidence="9" type="ORF">KDB89_09640</name>
</gene>
<dbReference type="InterPro" id="IPR023232">
    <property type="entry name" value="Glyco_hydro_2_AS"/>
</dbReference>
<dbReference type="PROSITE" id="PS00608">
    <property type="entry name" value="GLYCOSYL_HYDROL_F2_2"/>
    <property type="match status" value="1"/>
</dbReference>
<comment type="catalytic activity">
    <reaction evidence="1">
        <text>Hydrolysis of terminal non-reducing beta-D-galactose residues in beta-D-galactosides.</text>
        <dbReference type="EC" id="3.2.1.23"/>
    </reaction>
</comment>
<dbReference type="Proteomes" id="UP000824504">
    <property type="component" value="Chromosome"/>
</dbReference>
<dbReference type="Pfam" id="PF02836">
    <property type="entry name" value="Glyco_hydro_2_C"/>
    <property type="match status" value="1"/>
</dbReference>
<dbReference type="InterPro" id="IPR032312">
    <property type="entry name" value="LacZ_4"/>
</dbReference>
<dbReference type="EMBL" id="CP079216">
    <property type="protein sequence ID" value="QXT62040.1"/>
    <property type="molecule type" value="Genomic_DNA"/>
</dbReference>
<keyword evidence="5 7" id="KW-0378">Hydrolase</keyword>
<dbReference type="InterPro" id="IPR004199">
    <property type="entry name" value="B-gal_small/dom_5"/>
</dbReference>
<feature type="domain" description="Beta galactosidase small chain/" evidence="8">
    <location>
        <begin position="721"/>
        <end position="1000"/>
    </location>
</feature>
<evidence type="ECO:0000313" key="9">
    <source>
        <dbReference type="EMBL" id="QXT62040.1"/>
    </source>
</evidence>
<dbReference type="Pfam" id="PF16353">
    <property type="entry name" value="LacZ_4"/>
    <property type="match status" value="1"/>
</dbReference>
<dbReference type="PANTHER" id="PTHR46323">
    <property type="entry name" value="BETA-GALACTOSIDASE"/>
    <property type="match status" value="1"/>
</dbReference>
<accession>A0ABX8SHX3</accession>
<name>A0ABX8SHX3_9ACTN</name>
<dbReference type="PANTHER" id="PTHR46323:SF2">
    <property type="entry name" value="BETA-GALACTOSIDASE"/>
    <property type="match status" value="1"/>
</dbReference>
<keyword evidence="10" id="KW-1185">Reference proteome</keyword>
<organism evidence="9 10">
    <name type="scientific">Tessaracoccus palaemonis</name>
    <dbReference type="NCBI Taxonomy" id="2829499"/>
    <lineage>
        <taxon>Bacteria</taxon>
        <taxon>Bacillati</taxon>
        <taxon>Actinomycetota</taxon>
        <taxon>Actinomycetes</taxon>
        <taxon>Propionibacteriales</taxon>
        <taxon>Propionibacteriaceae</taxon>
        <taxon>Tessaracoccus</taxon>
    </lineage>
</organism>
<dbReference type="InterPro" id="IPR023230">
    <property type="entry name" value="Glyco_hydro_2_CS"/>
</dbReference>
<reference evidence="9 10" key="1">
    <citation type="submission" date="2021-07" db="EMBL/GenBank/DDBJ databases">
        <title>complete genome sequencing of Tessaracoccus sp.J1M15.</title>
        <authorList>
            <person name="Bae J.-W."/>
            <person name="Kim D.-y."/>
        </authorList>
    </citation>
    <scope>NUCLEOTIDE SEQUENCE [LARGE SCALE GENOMIC DNA]</scope>
    <source>
        <strain evidence="9 10">J1M15</strain>
    </source>
</reference>
<dbReference type="InterPro" id="IPR050347">
    <property type="entry name" value="Bact_Beta-galactosidase"/>
</dbReference>
<evidence type="ECO:0000256" key="7">
    <source>
        <dbReference type="RuleBase" id="RU361154"/>
    </source>
</evidence>
<dbReference type="RefSeq" id="WP_219080556.1">
    <property type="nucleotide sequence ID" value="NZ_CP079216.1"/>
</dbReference>
<protein>
    <recommendedName>
        <fullName evidence="4">Beta-galactosidase</fullName>
        <ecNumber evidence="3">3.2.1.23</ecNumber>
    </recommendedName>
</protein>
<evidence type="ECO:0000256" key="3">
    <source>
        <dbReference type="ARBA" id="ARBA00012756"/>
    </source>
</evidence>
<keyword evidence="6 7" id="KW-0326">Glycosidase</keyword>
<dbReference type="PROSITE" id="PS00719">
    <property type="entry name" value="GLYCOSYL_HYDROL_F2_1"/>
    <property type="match status" value="1"/>
</dbReference>
<evidence type="ECO:0000259" key="8">
    <source>
        <dbReference type="SMART" id="SM01038"/>
    </source>
</evidence>
<dbReference type="InterPro" id="IPR006103">
    <property type="entry name" value="Glyco_hydro_2_cat"/>
</dbReference>